<comment type="caution">
    <text evidence="2">The sequence shown here is derived from an EMBL/GenBank/DDBJ whole genome shotgun (WGS) entry which is preliminary data.</text>
</comment>
<keyword evidence="1" id="KW-1133">Transmembrane helix</keyword>
<dbReference type="AlphaFoldDB" id="A0A090SVS0"/>
<keyword evidence="1" id="KW-0472">Membrane</keyword>
<dbReference type="OrthoDB" id="5906390at2"/>
<feature type="transmembrane region" description="Helical" evidence="1">
    <location>
        <begin position="18"/>
        <end position="35"/>
    </location>
</feature>
<accession>A0A090SVS0</accession>
<keyword evidence="1" id="KW-0812">Transmembrane</keyword>
<keyword evidence="3" id="KW-1185">Reference proteome</keyword>
<gene>
    <name evidence="2" type="ORF">JCM19240_5306</name>
</gene>
<protein>
    <submittedName>
        <fullName evidence="2">Uncharacterized protein</fullName>
    </submittedName>
</protein>
<dbReference type="EMBL" id="BBMT01000001">
    <property type="protein sequence ID" value="GAL31875.1"/>
    <property type="molecule type" value="Genomic_DNA"/>
</dbReference>
<sequence>MEDTLDIVEMCVMDDRSFILAYLIGSASMALWFEFRRLGPKARRRDNKAKQESGNTTAP</sequence>
<dbReference type="Proteomes" id="UP000029224">
    <property type="component" value="Unassembled WGS sequence"/>
</dbReference>
<reference evidence="2 3" key="1">
    <citation type="submission" date="2014-09" db="EMBL/GenBank/DDBJ databases">
        <title>Vibrio maritimus JCM 19240. (C210) whole genome shotgun sequence.</title>
        <authorList>
            <person name="Sawabe T."/>
            <person name="Meirelles P."/>
            <person name="Nakanishi M."/>
            <person name="Sayaka M."/>
            <person name="Hattori M."/>
            <person name="Ohkuma M."/>
        </authorList>
    </citation>
    <scope>NUCLEOTIDE SEQUENCE [LARGE SCALE GENOMIC DNA]</scope>
    <source>
        <strain evidence="2 3">JCM 19240</strain>
    </source>
</reference>
<evidence type="ECO:0000313" key="3">
    <source>
        <dbReference type="Proteomes" id="UP000029224"/>
    </source>
</evidence>
<name>A0A090SVS0_9VIBR</name>
<evidence type="ECO:0000256" key="1">
    <source>
        <dbReference type="SAM" id="Phobius"/>
    </source>
</evidence>
<reference evidence="2 3" key="2">
    <citation type="submission" date="2014-09" db="EMBL/GenBank/DDBJ databases">
        <authorList>
            <consortium name="NBRP consortium"/>
            <person name="Sawabe T."/>
            <person name="Meirelles P."/>
            <person name="Nakanishi M."/>
            <person name="Sayaka M."/>
            <person name="Hattori M."/>
            <person name="Ohkuma M."/>
        </authorList>
    </citation>
    <scope>NUCLEOTIDE SEQUENCE [LARGE SCALE GENOMIC DNA]</scope>
    <source>
        <strain evidence="2 3">JCM 19240</strain>
    </source>
</reference>
<evidence type="ECO:0000313" key="2">
    <source>
        <dbReference type="EMBL" id="GAL31875.1"/>
    </source>
</evidence>
<proteinExistence type="predicted"/>
<organism evidence="2 3">
    <name type="scientific">Vibrio maritimus</name>
    <dbReference type="NCBI Taxonomy" id="990268"/>
    <lineage>
        <taxon>Bacteria</taxon>
        <taxon>Pseudomonadati</taxon>
        <taxon>Pseudomonadota</taxon>
        <taxon>Gammaproteobacteria</taxon>
        <taxon>Vibrionales</taxon>
        <taxon>Vibrionaceae</taxon>
        <taxon>Vibrio</taxon>
    </lineage>
</organism>